<accession>A0A811LGP3</accession>
<dbReference type="EMBL" id="CAJFDI010000004">
    <property type="protein sequence ID" value="CAD5228693.1"/>
    <property type="molecule type" value="Genomic_DNA"/>
</dbReference>
<evidence type="ECO:0000313" key="3">
    <source>
        <dbReference type="Proteomes" id="UP000659654"/>
    </source>
</evidence>
<dbReference type="EMBL" id="CAJFCV020000004">
    <property type="protein sequence ID" value="CAG9119343.1"/>
    <property type="molecule type" value="Genomic_DNA"/>
</dbReference>
<dbReference type="Proteomes" id="UP000659654">
    <property type="component" value="Unassembled WGS sequence"/>
</dbReference>
<dbReference type="AlphaFoldDB" id="A0A811LGP3"/>
<reference evidence="2" key="1">
    <citation type="submission" date="2020-09" db="EMBL/GenBank/DDBJ databases">
        <authorList>
            <person name="Kikuchi T."/>
        </authorList>
    </citation>
    <scope>NUCLEOTIDE SEQUENCE</scope>
    <source>
        <strain evidence="2">Ka4C1</strain>
    </source>
</reference>
<gene>
    <name evidence="2" type="ORF">BXYJ_LOCUS10572</name>
</gene>
<organism evidence="2 3">
    <name type="scientific">Bursaphelenchus xylophilus</name>
    <name type="common">Pinewood nematode worm</name>
    <name type="synonym">Aphelenchoides xylophilus</name>
    <dbReference type="NCBI Taxonomy" id="6326"/>
    <lineage>
        <taxon>Eukaryota</taxon>
        <taxon>Metazoa</taxon>
        <taxon>Ecdysozoa</taxon>
        <taxon>Nematoda</taxon>
        <taxon>Chromadorea</taxon>
        <taxon>Rhabditida</taxon>
        <taxon>Tylenchina</taxon>
        <taxon>Tylenchomorpha</taxon>
        <taxon>Aphelenchoidea</taxon>
        <taxon>Aphelenchoididae</taxon>
        <taxon>Bursaphelenchus</taxon>
    </lineage>
</organism>
<feature type="compositionally biased region" description="Polar residues" evidence="1">
    <location>
        <begin position="95"/>
        <end position="107"/>
    </location>
</feature>
<keyword evidence="3" id="KW-1185">Reference proteome</keyword>
<protein>
    <submittedName>
        <fullName evidence="2">(pine wood nematode) hypothetical protein</fullName>
    </submittedName>
</protein>
<proteinExistence type="predicted"/>
<evidence type="ECO:0000256" key="1">
    <source>
        <dbReference type="SAM" id="MobiDB-lite"/>
    </source>
</evidence>
<sequence>MKRLVCGRKYIGHVVPHITTAGVHLVCHYMYNIADFELEWSQMAKFHRKDSLKPEEETIPFKFHVEWLFPKLMSTSKRKPGPFVSHARQPHLKSSVKTGSAISRSTV</sequence>
<evidence type="ECO:0000313" key="2">
    <source>
        <dbReference type="EMBL" id="CAD5228693.1"/>
    </source>
</evidence>
<feature type="region of interest" description="Disordered" evidence="1">
    <location>
        <begin position="78"/>
        <end position="107"/>
    </location>
</feature>
<comment type="caution">
    <text evidence="2">The sequence shown here is derived from an EMBL/GenBank/DDBJ whole genome shotgun (WGS) entry which is preliminary data.</text>
</comment>
<name>A0A811LGP3_BURXY</name>
<dbReference type="Proteomes" id="UP000582659">
    <property type="component" value="Unassembled WGS sequence"/>
</dbReference>